<dbReference type="Gene3D" id="3.40.50.300">
    <property type="entry name" value="P-loop containing nucleotide triphosphate hydrolases"/>
    <property type="match status" value="2"/>
</dbReference>
<evidence type="ECO:0000256" key="7">
    <source>
        <dbReference type="ARBA" id="ARBA00023125"/>
    </source>
</evidence>
<dbReference type="InterPro" id="IPR027417">
    <property type="entry name" value="P-loop_NTPase"/>
</dbReference>
<evidence type="ECO:0000259" key="14">
    <source>
        <dbReference type="PROSITE" id="PS51194"/>
    </source>
</evidence>
<dbReference type="Pfam" id="PF00271">
    <property type="entry name" value="Helicase_C"/>
    <property type="match status" value="1"/>
</dbReference>
<dbReference type="EC" id="5.6.2.4" evidence="11"/>
<evidence type="ECO:0000256" key="1">
    <source>
        <dbReference type="ARBA" id="ARBA00005446"/>
    </source>
</evidence>
<dbReference type="Pfam" id="PF00270">
    <property type="entry name" value="DEAD"/>
    <property type="match status" value="1"/>
</dbReference>
<keyword evidence="2" id="KW-0479">Metal-binding</keyword>
<dbReference type="InterPro" id="IPR002464">
    <property type="entry name" value="DNA/RNA_helicase_DEAH_CS"/>
</dbReference>
<evidence type="ECO:0000256" key="2">
    <source>
        <dbReference type="ARBA" id="ARBA00022723"/>
    </source>
</evidence>
<dbReference type="OrthoDB" id="10261556at2759"/>
<keyword evidence="3 11" id="KW-0547">Nucleotide-binding</keyword>
<keyword evidence="16" id="KW-1185">Reference proteome</keyword>
<dbReference type="CDD" id="cd18794">
    <property type="entry name" value="SF2_C_RecQ"/>
    <property type="match status" value="1"/>
</dbReference>
<dbReference type="SMART" id="SM00490">
    <property type="entry name" value="HELICc"/>
    <property type="match status" value="1"/>
</dbReference>
<keyword evidence="9 11" id="KW-0539">Nucleus</keyword>
<dbReference type="PROSITE" id="PS51192">
    <property type="entry name" value="HELICASE_ATP_BIND_1"/>
    <property type="match status" value="1"/>
</dbReference>
<keyword evidence="4 11" id="KW-0378">Hydrolase</keyword>
<dbReference type="AlphaFoldDB" id="A0A5C2RWU3"/>
<dbReference type="EMBL" id="ML122294">
    <property type="protein sequence ID" value="RPD55580.1"/>
    <property type="molecule type" value="Genomic_DNA"/>
</dbReference>
<dbReference type="PANTHER" id="PTHR13710">
    <property type="entry name" value="DNA HELICASE RECQ FAMILY MEMBER"/>
    <property type="match status" value="1"/>
</dbReference>
<feature type="domain" description="Helicase ATP-binding" evidence="13">
    <location>
        <begin position="154"/>
        <end position="335"/>
    </location>
</feature>
<evidence type="ECO:0000313" key="16">
    <source>
        <dbReference type="Proteomes" id="UP000313359"/>
    </source>
</evidence>
<name>A0A5C2RWU3_9APHY</name>
<dbReference type="GO" id="GO:0005737">
    <property type="term" value="C:cytoplasm"/>
    <property type="evidence" value="ECO:0007669"/>
    <property type="project" value="TreeGrafter"/>
</dbReference>
<dbReference type="Pfam" id="PF16124">
    <property type="entry name" value="RecQ_Zn_bind"/>
    <property type="match status" value="1"/>
</dbReference>
<dbReference type="Gene3D" id="1.10.10.10">
    <property type="entry name" value="Winged helix-like DNA-binding domain superfamily/Winged helix DNA-binding domain"/>
    <property type="match status" value="1"/>
</dbReference>
<dbReference type="GO" id="GO:0003677">
    <property type="term" value="F:DNA binding"/>
    <property type="evidence" value="ECO:0007669"/>
    <property type="project" value="UniProtKB-KW"/>
</dbReference>
<dbReference type="GO" id="GO:0005524">
    <property type="term" value="F:ATP binding"/>
    <property type="evidence" value="ECO:0007669"/>
    <property type="project" value="UniProtKB-KW"/>
</dbReference>
<evidence type="ECO:0000256" key="9">
    <source>
        <dbReference type="ARBA" id="ARBA00023242"/>
    </source>
</evidence>
<feature type="compositionally biased region" description="Low complexity" evidence="12">
    <location>
        <begin position="847"/>
        <end position="864"/>
    </location>
</feature>
<evidence type="ECO:0000259" key="13">
    <source>
        <dbReference type="PROSITE" id="PS51192"/>
    </source>
</evidence>
<comment type="subcellular location">
    <subcellularLocation>
        <location evidence="11">Nucleus</location>
    </subcellularLocation>
</comment>
<feature type="region of interest" description="Disordered" evidence="12">
    <location>
        <begin position="39"/>
        <end position="58"/>
    </location>
</feature>
<feature type="compositionally biased region" description="Gly residues" evidence="12">
    <location>
        <begin position="782"/>
        <end position="795"/>
    </location>
</feature>
<accession>A0A5C2RWU3</accession>
<comment type="catalytic activity">
    <reaction evidence="10 11">
        <text>Couples ATP hydrolysis with the unwinding of duplex DNA by translocating in the 3'-5' direction.</text>
        <dbReference type="EC" id="5.6.2.4"/>
    </reaction>
</comment>
<evidence type="ECO:0000256" key="12">
    <source>
        <dbReference type="SAM" id="MobiDB-lite"/>
    </source>
</evidence>
<keyword evidence="6 11" id="KW-0067">ATP-binding</keyword>
<dbReference type="InterPro" id="IPR032284">
    <property type="entry name" value="RecQ_Zn-bd"/>
</dbReference>
<dbReference type="GO" id="GO:0000724">
    <property type="term" value="P:double-strand break repair via homologous recombination"/>
    <property type="evidence" value="ECO:0007669"/>
    <property type="project" value="TreeGrafter"/>
</dbReference>
<feature type="region of interest" description="Disordered" evidence="12">
    <location>
        <begin position="725"/>
        <end position="907"/>
    </location>
</feature>
<evidence type="ECO:0000256" key="11">
    <source>
        <dbReference type="RuleBase" id="RU364117"/>
    </source>
</evidence>
<dbReference type="NCBIfam" id="TIGR00614">
    <property type="entry name" value="recQ_fam"/>
    <property type="match status" value="1"/>
</dbReference>
<evidence type="ECO:0000256" key="5">
    <source>
        <dbReference type="ARBA" id="ARBA00022806"/>
    </source>
</evidence>
<dbReference type="InterPro" id="IPR036388">
    <property type="entry name" value="WH-like_DNA-bd_sf"/>
</dbReference>
<feature type="compositionally biased region" description="Basic and acidic residues" evidence="12">
    <location>
        <begin position="613"/>
        <end position="622"/>
    </location>
</feature>
<keyword evidence="7" id="KW-0238">DNA-binding</keyword>
<keyword evidence="5 11" id="KW-0347">Helicase</keyword>
<dbReference type="SUPFAM" id="SSF52540">
    <property type="entry name" value="P-loop containing nucleoside triphosphate hydrolases"/>
    <property type="match status" value="1"/>
</dbReference>
<dbReference type="InterPro" id="IPR011545">
    <property type="entry name" value="DEAD/DEAH_box_helicase_dom"/>
</dbReference>
<evidence type="ECO:0000256" key="8">
    <source>
        <dbReference type="ARBA" id="ARBA00023235"/>
    </source>
</evidence>
<dbReference type="InterPro" id="IPR014001">
    <property type="entry name" value="Helicase_ATP-bd"/>
</dbReference>
<feature type="compositionally biased region" description="Acidic residues" evidence="12">
    <location>
        <begin position="822"/>
        <end position="836"/>
    </location>
</feature>
<dbReference type="InterPro" id="IPR004589">
    <property type="entry name" value="DNA_helicase_ATP-dep_RecQ"/>
</dbReference>
<dbReference type="GO" id="GO:0009378">
    <property type="term" value="F:four-way junction helicase activity"/>
    <property type="evidence" value="ECO:0007669"/>
    <property type="project" value="TreeGrafter"/>
</dbReference>
<comment type="catalytic activity">
    <reaction evidence="11">
        <text>ATP + H2O = ADP + phosphate + H(+)</text>
        <dbReference type="Rhea" id="RHEA:13065"/>
        <dbReference type="ChEBI" id="CHEBI:15377"/>
        <dbReference type="ChEBI" id="CHEBI:15378"/>
        <dbReference type="ChEBI" id="CHEBI:30616"/>
        <dbReference type="ChEBI" id="CHEBI:43474"/>
        <dbReference type="ChEBI" id="CHEBI:456216"/>
    </reaction>
</comment>
<dbReference type="GO" id="GO:0046872">
    <property type="term" value="F:metal ion binding"/>
    <property type="evidence" value="ECO:0007669"/>
    <property type="project" value="UniProtKB-KW"/>
</dbReference>
<reference evidence="15" key="1">
    <citation type="journal article" date="2018" name="Genome Biol. Evol.">
        <title>Genomics and development of Lentinus tigrinus, a white-rot wood-decaying mushroom with dimorphic fruiting bodies.</title>
        <authorList>
            <person name="Wu B."/>
            <person name="Xu Z."/>
            <person name="Knudson A."/>
            <person name="Carlson A."/>
            <person name="Chen N."/>
            <person name="Kovaka S."/>
            <person name="LaButti K."/>
            <person name="Lipzen A."/>
            <person name="Pennachio C."/>
            <person name="Riley R."/>
            <person name="Schakwitz W."/>
            <person name="Umezawa K."/>
            <person name="Ohm R.A."/>
            <person name="Grigoriev I.V."/>
            <person name="Nagy L.G."/>
            <person name="Gibbons J."/>
            <person name="Hibbett D."/>
        </authorList>
    </citation>
    <scope>NUCLEOTIDE SEQUENCE [LARGE SCALE GENOMIC DNA]</scope>
    <source>
        <strain evidence="15">ALCF2SS1-6</strain>
    </source>
</reference>
<dbReference type="InterPro" id="IPR001650">
    <property type="entry name" value="Helicase_C-like"/>
</dbReference>
<feature type="domain" description="Helicase C-terminal" evidence="14">
    <location>
        <begin position="374"/>
        <end position="521"/>
    </location>
</feature>
<keyword evidence="8" id="KW-0413">Isomerase</keyword>
<dbReference type="GO" id="GO:0016887">
    <property type="term" value="F:ATP hydrolysis activity"/>
    <property type="evidence" value="ECO:0007669"/>
    <property type="project" value="RHEA"/>
</dbReference>
<evidence type="ECO:0000256" key="3">
    <source>
        <dbReference type="ARBA" id="ARBA00022741"/>
    </source>
</evidence>
<feature type="region of interest" description="Disordered" evidence="12">
    <location>
        <begin position="609"/>
        <end position="638"/>
    </location>
</feature>
<dbReference type="PROSITE" id="PS00690">
    <property type="entry name" value="DEAH_ATP_HELICASE"/>
    <property type="match status" value="1"/>
</dbReference>
<dbReference type="SMART" id="SM00487">
    <property type="entry name" value="DEXDc"/>
    <property type="match status" value="1"/>
</dbReference>
<dbReference type="PROSITE" id="PS51194">
    <property type="entry name" value="HELICASE_CTER"/>
    <property type="match status" value="1"/>
</dbReference>
<dbReference type="GO" id="GO:0005634">
    <property type="term" value="C:nucleus"/>
    <property type="evidence" value="ECO:0007669"/>
    <property type="project" value="UniProtKB-SubCell"/>
</dbReference>
<dbReference type="GO" id="GO:0005694">
    <property type="term" value="C:chromosome"/>
    <property type="evidence" value="ECO:0007669"/>
    <property type="project" value="TreeGrafter"/>
</dbReference>
<dbReference type="GO" id="GO:0043138">
    <property type="term" value="F:3'-5' DNA helicase activity"/>
    <property type="evidence" value="ECO:0007669"/>
    <property type="project" value="UniProtKB-EC"/>
</dbReference>
<feature type="compositionally biased region" description="Polar residues" evidence="12">
    <location>
        <begin position="39"/>
        <end position="54"/>
    </location>
</feature>
<dbReference type="PANTHER" id="PTHR13710:SF105">
    <property type="entry name" value="ATP-DEPENDENT DNA HELICASE Q1"/>
    <property type="match status" value="1"/>
</dbReference>
<gene>
    <name evidence="15" type="ORF">L227DRAFT_579556</name>
</gene>
<dbReference type="STRING" id="1328759.A0A5C2RWU3"/>
<sequence>MDPNQVIHDVEEEDDIRNREEEDMALALRLSLQDYNARQASSKAAATNGQARASSSKERTVEDIAAEIREFEEKKAKLAAEAARVESCLQVLYQEMEEKQRAESAVFAPRRDTKGKGKALDYNSSAFEWSGALQAKLESVFGHNVFRLCQEGICNANMDRRDIVAIMPTGGGKSLSYQLPALMQPGCTLVISPLVALISDQVMHLHEVKVDAVMLTGGTSREESDRAFKRLQAMASGHFVGPEIKLCYVTPEKIASSKKFQAALDKLHKARKLARFVIDEAHCVSSLGHDFRPDYQKLSILRERFPDVPILALSATCPAQVLADLRKTLRMPKLTMASAADHDGTVLFSTSLYRKNLHYHVLPKPAGSNDSIAAMRDYILSNHPNDTGIIYCLTKKDTESVAEALTTLSEGEIKTGVYHADVPDAVKDMLHRQWREGRVKVVCATIAFGLGIDKGDVRFVIHHTLSKSLDGFYQESGRAGRDGKDADCVLYYRAQDATRIASLTYSERGGQEKALAMLAFASDVEECRKIQFANYFNKSSKVSMDSWATSEEDTLTRCGHCDNCTRPPETVEHLGARARVAAWQLLRVAEEVGRELTMAQLCDLARGLGGGGGKEKAPDAAKSRGKGRGGKGKEKASVDVHEVAGGKVELSREQTETLCVRLLVEGFLALSFSPTSYTVNVYLKPAPKAGLFTAHERADIERGKGPAFDCALVNKKAARARKCAALGPGPGSAKKDKDKAAASTWSPSEKEKEKPKPRGKRKRIEVSLTPPSTDDEKDDGGGHGTGAGVGAGVGVGAEADDEAPTDEERYKAEMGGFVVSDSDSDIEDWKSEDDEWQTSLRGRGRRVSAAAGAGAGNAKDAQAQAKEKAKGNLAPPLKRARKSLNGRAVASSSSRTLSEDDVIEISD</sequence>
<dbReference type="PROSITE" id="PS50330">
    <property type="entry name" value="UIM"/>
    <property type="match status" value="1"/>
</dbReference>
<dbReference type="Proteomes" id="UP000313359">
    <property type="component" value="Unassembled WGS sequence"/>
</dbReference>
<comment type="similarity">
    <text evidence="1 11">Belongs to the helicase family. RecQ subfamily.</text>
</comment>
<evidence type="ECO:0000313" key="15">
    <source>
        <dbReference type="EMBL" id="RPD55580.1"/>
    </source>
</evidence>
<evidence type="ECO:0000256" key="10">
    <source>
        <dbReference type="ARBA" id="ARBA00034617"/>
    </source>
</evidence>
<organism evidence="15 16">
    <name type="scientific">Lentinus tigrinus ALCF2SS1-6</name>
    <dbReference type="NCBI Taxonomy" id="1328759"/>
    <lineage>
        <taxon>Eukaryota</taxon>
        <taxon>Fungi</taxon>
        <taxon>Dikarya</taxon>
        <taxon>Basidiomycota</taxon>
        <taxon>Agaricomycotina</taxon>
        <taxon>Agaricomycetes</taxon>
        <taxon>Polyporales</taxon>
        <taxon>Polyporaceae</taxon>
        <taxon>Lentinus</taxon>
    </lineage>
</organism>
<protein>
    <recommendedName>
        <fullName evidence="11">ATP-dependent DNA helicase</fullName>
        <ecNumber evidence="11">5.6.2.4</ecNumber>
    </recommendedName>
</protein>
<evidence type="ECO:0000256" key="4">
    <source>
        <dbReference type="ARBA" id="ARBA00022801"/>
    </source>
</evidence>
<dbReference type="FunFam" id="3.40.50.300:FF:001389">
    <property type="entry name" value="ATP-dependent DNA helicase RecQ"/>
    <property type="match status" value="1"/>
</dbReference>
<proteinExistence type="inferred from homology"/>
<evidence type="ECO:0000256" key="6">
    <source>
        <dbReference type="ARBA" id="ARBA00022840"/>
    </source>
</evidence>
<dbReference type="InterPro" id="IPR003903">
    <property type="entry name" value="UIM_dom"/>
</dbReference>